<dbReference type="OrthoDB" id="9814200at2"/>
<dbReference type="InterPro" id="IPR050624">
    <property type="entry name" value="HTH-type_Tx_Regulator"/>
</dbReference>
<dbReference type="Pfam" id="PF00440">
    <property type="entry name" value="TetR_N"/>
    <property type="match status" value="1"/>
</dbReference>
<proteinExistence type="predicted"/>
<dbReference type="PANTHER" id="PTHR43479">
    <property type="entry name" value="ACREF/ENVCD OPERON REPRESSOR-RELATED"/>
    <property type="match status" value="1"/>
</dbReference>
<evidence type="ECO:0000313" key="4">
    <source>
        <dbReference type="EMBL" id="SFF72240.1"/>
    </source>
</evidence>
<dbReference type="Proteomes" id="UP000198661">
    <property type="component" value="Unassembled WGS sequence"/>
</dbReference>
<feature type="domain" description="HTH tetR-type" evidence="3">
    <location>
        <begin position="12"/>
        <end position="72"/>
    </location>
</feature>
<keyword evidence="5" id="KW-1185">Reference proteome</keyword>
<reference evidence="4 5" key="1">
    <citation type="submission" date="2016-10" db="EMBL/GenBank/DDBJ databases">
        <authorList>
            <person name="de Groot N.N."/>
        </authorList>
    </citation>
    <scope>NUCLEOTIDE SEQUENCE [LARGE SCALE GENOMIC DNA]</scope>
    <source>
        <strain evidence="4 5">DSM 44945</strain>
    </source>
</reference>
<dbReference type="PANTHER" id="PTHR43479:SF11">
    <property type="entry name" value="ACREF_ENVCD OPERON REPRESSOR-RELATED"/>
    <property type="match status" value="1"/>
</dbReference>
<dbReference type="PROSITE" id="PS50977">
    <property type="entry name" value="HTH_TETR_2"/>
    <property type="match status" value="1"/>
</dbReference>
<dbReference type="EMBL" id="FOOK01000003">
    <property type="protein sequence ID" value="SFF72240.1"/>
    <property type="molecule type" value="Genomic_DNA"/>
</dbReference>
<accession>A0A1I2L166</accession>
<organism evidence="4 5">
    <name type="scientific">Planifilum fulgidum</name>
    <dbReference type="NCBI Taxonomy" id="201973"/>
    <lineage>
        <taxon>Bacteria</taxon>
        <taxon>Bacillati</taxon>
        <taxon>Bacillota</taxon>
        <taxon>Bacilli</taxon>
        <taxon>Bacillales</taxon>
        <taxon>Thermoactinomycetaceae</taxon>
        <taxon>Planifilum</taxon>
    </lineage>
</organism>
<dbReference type="SUPFAM" id="SSF46689">
    <property type="entry name" value="Homeodomain-like"/>
    <property type="match status" value="1"/>
</dbReference>
<evidence type="ECO:0000313" key="5">
    <source>
        <dbReference type="Proteomes" id="UP000198661"/>
    </source>
</evidence>
<dbReference type="PROSITE" id="PS01081">
    <property type="entry name" value="HTH_TETR_1"/>
    <property type="match status" value="1"/>
</dbReference>
<dbReference type="InterPro" id="IPR023772">
    <property type="entry name" value="DNA-bd_HTH_TetR-type_CS"/>
</dbReference>
<dbReference type="PRINTS" id="PR00455">
    <property type="entry name" value="HTHTETR"/>
</dbReference>
<evidence type="ECO:0000256" key="1">
    <source>
        <dbReference type="ARBA" id="ARBA00023125"/>
    </source>
</evidence>
<gene>
    <name evidence="4" type="ORF">SAMN04488025_103174</name>
</gene>
<dbReference type="STRING" id="201973.SAMN04488025_103174"/>
<sequence>MESLLFAKRMPKDARQKLLYVALRLFTEKGFKETSILEMVEAAHVSKTTFYNFFRSKEELLVQLFERLVDEVLDEVKKAADRQEKVSYKAFSGIRRYIELCTDRVTVARLLLVASVGVSQEVEKVRRKAHLRFAELIYSIVRDVLSGTVPEEELKIGAQAMVGAINEVVIQNVITSEQEADLDRLARMLNRIVVGSFSALVMKQSAN</sequence>
<evidence type="ECO:0000256" key="2">
    <source>
        <dbReference type="PROSITE-ProRule" id="PRU00335"/>
    </source>
</evidence>
<keyword evidence="1 2" id="KW-0238">DNA-binding</keyword>
<dbReference type="RefSeq" id="WP_092035808.1">
    <property type="nucleotide sequence ID" value="NZ_FOOK01000003.1"/>
</dbReference>
<evidence type="ECO:0000259" key="3">
    <source>
        <dbReference type="PROSITE" id="PS50977"/>
    </source>
</evidence>
<dbReference type="Gene3D" id="1.10.357.10">
    <property type="entry name" value="Tetracycline Repressor, domain 2"/>
    <property type="match status" value="1"/>
</dbReference>
<name>A0A1I2L166_9BACL</name>
<feature type="DNA-binding region" description="H-T-H motif" evidence="2">
    <location>
        <begin position="35"/>
        <end position="54"/>
    </location>
</feature>
<dbReference type="InterPro" id="IPR001647">
    <property type="entry name" value="HTH_TetR"/>
</dbReference>
<dbReference type="InterPro" id="IPR009057">
    <property type="entry name" value="Homeodomain-like_sf"/>
</dbReference>
<protein>
    <submittedName>
        <fullName evidence="4">Transcriptional regulator, TetR family</fullName>
    </submittedName>
</protein>
<dbReference type="GO" id="GO:0003677">
    <property type="term" value="F:DNA binding"/>
    <property type="evidence" value="ECO:0007669"/>
    <property type="project" value="UniProtKB-UniRule"/>
</dbReference>
<dbReference type="AlphaFoldDB" id="A0A1I2L166"/>